<dbReference type="SUPFAM" id="SSF46785">
    <property type="entry name" value="Winged helix' DNA-binding domain"/>
    <property type="match status" value="1"/>
</dbReference>
<evidence type="ECO:0000313" key="1">
    <source>
        <dbReference type="EMBL" id="ATW33118.1"/>
    </source>
</evidence>
<dbReference type="EMBL" id="CP017613">
    <property type="protein sequence ID" value="ATW33118.1"/>
    <property type="molecule type" value="Genomic_DNA"/>
</dbReference>
<dbReference type="InterPro" id="IPR036388">
    <property type="entry name" value="WH-like_DNA-bd_sf"/>
</dbReference>
<dbReference type="AlphaFoldDB" id="A0A2D3TBF3"/>
<proteinExistence type="predicted"/>
<dbReference type="RefSeq" id="WP_100096043.1">
    <property type="nucleotide sequence ID" value="NZ_CP017613.1"/>
</dbReference>
<reference evidence="2" key="1">
    <citation type="submission" date="2016-10" db="EMBL/GenBank/DDBJ databases">
        <authorList>
            <person name="Chevignon G."/>
        </authorList>
    </citation>
    <scope>NUCLEOTIDE SEQUENCE [LARGE SCALE GENOMIC DNA]</scope>
    <source>
        <strain evidence="2">ZA17</strain>
    </source>
</reference>
<evidence type="ECO:0000313" key="2">
    <source>
        <dbReference type="Proteomes" id="UP000229055"/>
    </source>
</evidence>
<organism evidence="1 2">
    <name type="scientific">Candidatus Williamhamiltonella defendens</name>
    <dbReference type="NCBI Taxonomy" id="138072"/>
    <lineage>
        <taxon>Bacteria</taxon>
        <taxon>Pseudomonadati</taxon>
        <taxon>Pseudomonadota</taxon>
        <taxon>Gammaproteobacteria</taxon>
        <taxon>Enterobacterales</taxon>
        <taxon>Enterobacteriaceae</taxon>
        <taxon>aphid secondary symbionts</taxon>
        <taxon>Candidatus Williamhamiltonella</taxon>
    </lineage>
</organism>
<protein>
    <recommendedName>
        <fullName evidence="3">Transcriptional regulator</fullName>
    </recommendedName>
</protein>
<dbReference type="Gene3D" id="1.10.10.10">
    <property type="entry name" value="Winged helix-like DNA-binding domain superfamily/Winged helix DNA-binding domain"/>
    <property type="match status" value="1"/>
</dbReference>
<gene>
    <name evidence="1" type="ORF">BJP43_01190</name>
</gene>
<evidence type="ECO:0008006" key="3">
    <source>
        <dbReference type="Google" id="ProtNLM"/>
    </source>
</evidence>
<accession>A0A2D3TBF3</accession>
<dbReference type="InterPro" id="IPR036390">
    <property type="entry name" value="WH_DNA-bd_sf"/>
</dbReference>
<name>A0A2D3TBF3_9ENTR</name>
<dbReference type="Proteomes" id="UP000229055">
    <property type="component" value="Chromosome"/>
</dbReference>
<sequence>MKQNSEKNKEFSMRMTLMTQVMNHIFVGHPIRKLILLKLAHDADEKGECTSIPCLAQYCETTDRTAQKHLKELVSEGFVRIQ</sequence>
<reference evidence="2" key="2">
    <citation type="submission" date="2017-11" db="EMBL/GenBank/DDBJ databases">
        <title>PacBio sequencing of new strain of the secondary endosymbiont Candidatus Hamiltonella defensa.</title>
        <authorList>
            <person name="Strand M.R."/>
            <person name="Oliver K."/>
        </authorList>
    </citation>
    <scope>NUCLEOTIDE SEQUENCE [LARGE SCALE GENOMIC DNA]</scope>
    <source>
        <strain evidence="2">ZA17</strain>
    </source>
</reference>